<accession>A0A816FAN0</accession>
<protein>
    <submittedName>
        <fullName evidence="2">Uncharacterized protein</fullName>
    </submittedName>
</protein>
<keyword evidence="3" id="KW-1185">Reference proteome</keyword>
<name>A0A816FAN0_9BILA</name>
<dbReference type="Proteomes" id="UP000663877">
    <property type="component" value="Unassembled WGS sequence"/>
</dbReference>
<evidence type="ECO:0000313" key="2">
    <source>
        <dbReference type="EMBL" id="CAF1657582.1"/>
    </source>
</evidence>
<dbReference type="Proteomes" id="UP000663832">
    <property type="component" value="Unassembled WGS sequence"/>
</dbReference>
<gene>
    <name evidence="1" type="ORF">BJG266_LOCUS45596</name>
    <name evidence="2" type="ORF">QVE165_LOCUS62604</name>
</gene>
<comment type="caution">
    <text evidence="2">The sequence shown here is derived from an EMBL/GenBank/DDBJ whole genome shotgun (WGS) entry which is preliminary data.</text>
</comment>
<evidence type="ECO:0000313" key="1">
    <source>
        <dbReference type="EMBL" id="CAF1541349.1"/>
    </source>
</evidence>
<organism evidence="2 3">
    <name type="scientific">Adineta steineri</name>
    <dbReference type="NCBI Taxonomy" id="433720"/>
    <lineage>
        <taxon>Eukaryota</taxon>
        <taxon>Metazoa</taxon>
        <taxon>Spiralia</taxon>
        <taxon>Gnathifera</taxon>
        <taxon>Rotifera</taxon>
        <taxon>Eurotatoria</taxon>
        <taxon>Bdelloidea</taxon>
        <taxon>Adinetida</taxon>
        <taxon>Adinetidae</taxon>
        <taxon>Adineta</taxon>
    </lineage>
</organism>
<dbReference type="AlphaFoldDB" id="A0A816FAN0"/>
<evidence type="ECO:0000313" key="3">
    <source>
        <dbReference type="Proteomes" id="UP000663832"/>
    </source>
</evidence>
<dbReference type="EMBL" id="CAJNOM010004642">
    <property type="protein sequence ID" value="CAF1657582.1"/>
    <property type="molecule type" value="Genomic_DNA"/>
</dbReference>
<reference evidence="2" key="1">
    <citation type="submission" date="2021-02" db="EMBL/GenBank/DDBJ databases">
        <authorList>
            <person name="Nowell W R."/>
        </authorList>
    </citation>
    <scope>NUCLEOTIDE SEQUENCE</scope>
</reference>
<sequence>MKDGCSCGTQRDCIDSGGIHYSLNNIKVSEVFAIPRWNIECSVVETLLQSTFKCLYNQTYIDLLLYYATSVYDQYTNTLIQTIADELFIEEWKTNSYYSSFYNQCAPDYCSYKTQKDDYAIYIISQVLDLYGGFTVSLRYIISIITKIIFNNIKRCQNNRIIPNE</sequence>
<proteinExistence type="predicted"/>
<dbReference type="EMBL" id="CAJNOI010004260">
    <property type="protein sequence ID" value="CAF1541349.1"/>
    <property type="molecule type" value="Genomic_DNA"/>
</dbReference>